<accession>A0A8B6F083</accession>
<proteinExistence type="predicted"/>
<dbReference type="Proteomes" id="UP000596742">
    <property type="component" value="Unassembled WGS sequence"/>
</dbReference>
<evidence type="ECO:0000313" key="1">
    <source>
        <dbReference type="EMBL" id="VDI42653.1"/>
    </source>
</evidence>
<protein>
    <submittedName>
        <fullName evidence="1">Uncharacterized protein</fullName>
    </submittedName>
</protein>
<evidence type="ECO:0000313" key="2">
    <source>
        <dbReference type="Proteomes" id="UP000596742"/>
    </source>
</evidence>
<keyword evidence="2" id="KW-1185">Reference proteome</keyword>
<name>A0A8B6F083_MYTGA</name>
<dbReference type="EMBL" id="UYJE01006059">
    <property type="protein sequence ID" value="VDI42653.1"/>
    <property type="molecule type" value="Genomic_DNA"/>
</dbReference>
<comment type="caution">
    <text evidence="1">The sequence shown here is derived from an EMBL/GenBank/DDBJ whole genome shotgun (WGS) entry which is preliminary data.</text>
</comment>
<dbReference type="OrthoDB" id="6100007at2759"/>
<sequence length="525" mass="58698">MMDHFDEIAAIALAERLGGEDGYCLLLSAVKNSLPLAFLNGASSYAAYCVNLLYNHFVSGPFYQNMKCSLFTTPHKGSIVNIALDAKREMDDKDVIKSFRSGSTMSSILPRMSLIDTLNQASNCSKRSLVMSDAGQDDQKVDERKILGISLNKTDAYCRCREIFNTKVPLYKWTVSMYKNDTPSMQDLTGPKQLLQKVKSSKGVTIKRITSANTQTAKSEKERIEQKRRTAVKRETKKIDCISSEMNACQAILKPDCSKPKVLKSTGIQKAIIQLTAKSLCMLDGHLQEEIQDNGIIKIAENVLPDSIRSEVKLATVEFAGVKFKAKVFSGDDYLDFVKNYAIQKTINQMPNISRMVICEEKYHFTPDDFKTATRAQRTSSSNVGISHLKTVDEMISANRFDKASLVSTAEGKSFISTYLARRIDELHLYMDLTLIIDSEYYKEDGYTTPIQCLLGKKEGLKSKTQMVNIKQRKGEAEMAQLEWLLEFADKLEQGDGCASIVTSGDIDAVKSLKKLGEKNILPQK</sequence>
<gene>
    <name evidence="1" type="ORF">MGAL_10B048181</name>
</gene>
<reference evidence="1" key="1">
    <citation type="submission" date="2018-11" db="EMBL/GenBank/DDBJ databases">
        <authorList>
            <person name="Alioto T."/>
            <person name="Alioto T."/>
        </authorList>
    </citation>
    <scope>NUCLEOTIDE SEQUENCE</scope>
</reference>
<dbReference type="AlphaFoldDB" id="A0A8B6F083"/>
<organism evidence="1 2">
    <name type="scientific">Mytilus galloprovincialis</name>
    <name type="common">Mediterranean mussel</name>
    <dbReference type="NCBI Taxonomy" id="29158"/>
    <lineage>
        <taxon>Eukaryota</taxon>
        <taxon>Metazoa</taxon>
        <taxon>Spiralia</taxon>
        <taxon>Lophotrochozoa</taxon>
        <taxon>Mollusca</taxon>
        <taxon>Bivalvia</taxon>
        <taxon>Autobranchia</taxon>
        <taxon>Pteriomorphia</taxon>
        <taxon>Mytilida</taxon>
        <taxon>Mytiloidea</taxon>
        <taxon>Mytilidae</taxon>
        <taxon>Mytilinae</taxon>
        <taxon>Mytilus</taxon>
    </lineage>
</organism>